<proteinExistence type="predicted"/>
<comment type="caution">
    <text evidence="2">The sequence shown here is derived from an EMBL/GenBank/DDBJ whole genome shotgun (WGS) entry which is preliminary data.</text>
</comment>
<organism evidence="2 3">
    <name type="scientific">Monilinia fructicola</name>
    <name type="common">Brown rot fungus</name>
    <name type="synonym">Ciboria fructicola</name>
    <dbReference type="NCBI Taxonomy" id="38448"/>
    <lineage>
        <taxon>Eukaryota</taxon>
        <taxon>Fungi</taxon>
        <taxon>Dikarya</taxon>
        <taxon>Ascomycota</taxon>
        <taxon>Pezizomycotina</taxon>
        <taxon>Leotiomycetes</taxon>
        <taxon>Helotiales</taxon>
        <taxon>Sclerotiniaceae</taxon>
        <taxon>Monilinia</taxon>
    </lineage>
</organism>
<keyword evidence="3" id="KW-1185">Reference proteome</keyword>
<gene>
    <name evidence="2" type="ORF">EYC84_005400</name>
</gene>
<feature type="transmembrane region" description="Helical" evidence="1">
    <location>
        <begin position="32"/>
        <end position="52"/>
    </location>
</feature>
<reference evidence="2 3" key="1">
    <citation type="submission" date="2019-06" db="EMBL/GenBank/DDBJ databases">
        <title>Genome Sequence of the Brown Rot Fungal Pathogen Monilinia fructicola.</title>
        <authorList>
            <person name="De Miccolis Angelini R.M."/>
            <person name="Landi L."/>
            <person name="Abate D."/>
            <person name="Pollastro S."/>
            <person name="Romanazzi G."/>
            <person name="Faretra F."/>
        </authorList>
    </citation>
    <scope>NUCLEOTIDE SEQUENCE [LARGE SCALE GENOMIC DNA]</scope>
    <source>
        <strain evidence="2 3">Mfrc123</strain>
    </source>
</reference>
<dbReference type="Proteomes" id="UP000322873">
    <property type="component" value="Unassembled WGS sequence"/>
</dbReference>
<dbReference type="AlphaFoldDB" id="A0A5M9K141"/>
<evidence type="ECO:0000313" key="2">
    <source>
        <dbReference type="EMBL" id="KAA8573846.1"/>
    </source>
</evidence>
<protein>
    <submittedName>
        <fullName evidence="2">Uncharacterized protein</fullName>
    </submittedName>
</protein>
<name>A0A5M9K141_MONFR</name>
<keyword evidence="1" id="KW-0812">Transmembrane</keyword>
<evidence type="ECO:0000313" key="3">
    <source>
        <dbReference type="Proteomes" id="UP000322873"/>
    </source>
</evidence>
<keyword evidence="1" id="KW-0472">Membrane</keyword>
<keyword evidence="1" id="KW-1133">Transmembrane helix</keyword>
<evidence type="ECO:0000256" key="1">
    <source>
        <dbReference type="SAM" id="Phobius"/>
    </source>
</evidence>
<dbReference type="EMBL" id="VICG01000003">
    <property type="protein sequence ID" value="KAA8573846.1"/>
    <property type="molecule type" value="Genomic_DNA"/>
</dbReference>
<accession>A0A5M9K141</accession>
<sequence>MAPLSQFLQSSHNIRPSNPLLMPEYSSHLHCFYYHLISHIPFVSQLYIILFVSRPYRRFWLQVLRLQTQILT</sequence>